<evidence type="ECO:0000313" key="2">
    <source>
        <dbReference type="Proteomes" id="UP000058446"/>
    </source>
</evidence>
<name>A0A0K2H301_9CORY</name>
<sequence length="336" mass="34623">MTSSQHALQDALFFRASGEGAALRAVVSAVREGAFSSLSLPRSVVVLAGDRRAKLAARSVVSLADDARAPIVVAQQLPNYVGALDLVIVADEDPGSQLAEQLSEADRRGAATILVDPGQGPLRAAAGASTIVIPRPALAEGGSFNGYFGVIASALTEAGVSTIAPAGVLEEVADAVDVDIAACSPQRDLTVNPARQAASWWAERRKICVGSRGIGEPIAELAALLLLEAGQVVHATSSVALLQSLGVLLSETHSSGHDIFYDPYIDDEPEGSSVLPLGAIVIASPNTADLLQDHFGETEWARVECPALDASARHPLVDVCVSAARVAAIAAFSSRA</sequence>
<evidence type="ECO:0008006" key="3">
    <source>
        <dbReference type="Google" id="ProtNLM"/>
    </source>
</evidence>
<dbReference type="OrthoDB" id="4427542at2"/>
<gene>
    <name evidence="1" type="ORF">CLAC_02785</name>
</gene>
<dbReference type="RefSeq" id="WP_053411590.1">
    <property type="nucleotide sequence ID" value="NZ_CP006841.1"/>
</dbReference>
<dbReference type="GO" id="GO:1901135">
    <property type="term" value="P:carbohydrate derivative metabolic process"/>
    <property type="evidence" value="ECO:0007669"/>
    <property type="project" value="InterPro"/>
</dbReference>
<accession>A0A0K2H301</accession>
<organism evidence="1 2">
    <name type="scientific">Corynebacterium lactis RW2-5</name>
    <dbReference type="NCBI Taxonomy" id="1408189"/>
    <lineage>
        <taxon>Bacteria</taxon>
        <taxon>Bacillati</taxon>
        <taxon>Actinomycetota</taxon>
        <taxon>Actinomycetes</taxon>
        <taxon>Mycobacteriales</taxon>
        <taxon>Corynebacteriaceae</taxon>
        <taxon>Corynebacterium</taxon>
    </lineage>
</organism>
<dbReference type="AlphaFoldDB" id="A0A0K2H301"/>
<keyword evidence="2" id="KW-1185">Reference proteome</keyword>
<dbReference type="KEGG" id="clw:CLAC_02785"/>
<proteinExistence type="predicted"/>
<dbReference type="STRING" id="1408189.CLAC_02785"/>
<dbReference type="Proteomes" id="UP000058446">
    <property type="component" value="Chromosome"/>
</dbReference>
<dbReference type="InterPro" id="IPR046348">
    <property type="entry name" value="SIS_dom_sf"/>
</dbReference>
<dbReference type="PATRIC" id="fig|1408189.4.peg.555"/>
<protein>
    <recommendedName>
        <fullName evidence="3">TobH protein</fullName>
    </recommendedName>
</protein>
<dbReference type="EMBL" id="CP006841">
    <property type="protein sequence ID" value="ALA68414.1"/>
    <property type="molecule type" value="Genomic_DNA"/>
</dbReference>
<dbReference type="SUPFAM" id="SSF53697">
    <property type="entry name" value="SIS domain"/>
    <property type="match status" value="1"/>
</dbReference>
<evidence type="ECO:0000313" key="1">
    <source>
        <dbReference type="EMBL" id="ALA68414.1"/>
    </source>
</evidence>
<reference evidence="1 2" key="1">
    <citation type="submission" date="2013-10" db="EMBL/GenBank/DDBJ databases">
        <title>Complete genome sequence of Corynebacterium lactis DSM 45799(T), isolated from raw cow milk.</title>
        <authorList>
            <person name="Ruckert C."/>
            <person name="Albersmeier A."/>
            <person name="Lipski A."/>
            <person name="Kalinowski J."/>
        </authorList>
    </citation>
    <scope>NUCLEOTIDE SEQUENCE [LARGE SCALE GENOMIC DNA]</scope>
    <source>
        <strain evidence="1 2">RW2-5</strain>
    </source>
</reference>
<dbReference type="GO" id="GO:0097367">
    <property type="term" value="F:carbohydrate derivative binding"/>
    <property type="evidence" value="ECO:0007669"/>
    <property type="project" value="InterPro"/>
</dbReference>